<evidence type="ECO:0000256" key="2">
    <source>
        <dbReference type="ARBA" id="ARBA00023054"/>
    </source>
</evidence>
<keyword evidence="2 3" id="KW-0175">Coiled coil</keyword>
<feature type="compositionally biased region" description="Basic and acidic residues" evidence="4">
    <location>
        <begin position="7"/>
        <end position="29"/>
    </location>
</feature>
<feature type="domain" description="Dynein regulatory complex protein 1 C-terminal" evidence="6">
    <location>
        <begin position="678"/>
        <end position="737"/>
    </location>
</feature>
<proteinExistence type="inferred from homology"/>
<evidence type="ECO:0000259" key="5">
    <source>
        <dbReference type="Pfam" id="PF14772"/>
    </source>
</evidence>
<evidence type="ECO:0000256" key="4">
    <source>
        <dbReference type="SAM" id="MobiDB-lite"/>
    </source>
</evidence>
<dbReference type="GO" id="GO:0003352">
    <property type="term" value="P:regulation of cilium movement"/>
    <property type="evidence" value="ECO:0007669"/>
    <property type="project" value="TreeGrafter"/>
</dbReference>
<evidence type="ECO:0000256" key="3">
    <source>
        <dbReference type="SAM" id="Coils"/>
    </source>
</evidence>
<dbReference type="PANTHER" id="PTHR21625:SF1">
    <property type="entry name" value="DYNEIN REGULATORY COMPLEX PROTEIN 1"/>
    <property type="match status" value="1"/>
</dbReference>
<dbReference type="Pfam" id="PF14772">
    <property type="entry name" value="NYD-SP28"/>
    <property type="match status" value="1"/>
</dbReference>
<evidence type="ECO:0000313" key="7">
    <source>
        <dbReference type="EMBL" id="RMZ94279.1"/>
    </source>
</evidence>
<dbReference type="InterPro" id="IPR029440">
    <property type="entry name" value="DRC1_C"/>
</dbReference>
<evidence type="ECO:0000313" key="8">
    <source>
        <dbReference type="Proteomes" id="UP000276133"/>
    </source>
</evidence>
<feature type="region of interest" description="Disordered" evidence="4">
    <location>
        <begin position="96"/>
        <end position="118"/>
    </location>
</feature>
<evidence type="ECO:0000256" key="1">
    <source>
        <dbReference type="ARBA" id="ARBA00009688"/>
    </source>
</evidence>
<dbReference type="GO" id="GO:0005858">
    <property type="term" value="C:axonemal dynein complex"/>
    <property type="evidence" value="ECO:0007669"/>
    <property type="project" value="InterPro"/>
</dbReference>
<feature type="domain" description="Dynein regulatory complex protein 1/2 N-terminal" evidence="5">
    <location>
        <begin position="93"/>
        <end position="194"/>
    </location>
</feature>
<dbReference type="EMBL" id="REGN01013165">
    <property type="protein sequence ID" value="RMZ94279.1"/>
    <property type="molecule type" value="Genomic_DNA"/>
</dbReference>
<feature type="compositionally biased region" description="Basic and acidic residues" evidence="4">
    <location>
        <begin position="56"/>
        <end position="65"/>
    </location>
</feature>
<feature type="region of interest" description="Disordered" evidence="4">
    <location>
        <begin position="41"/>
        <end position="67"/>
    </location>
</feature>
<dbReference type="InterPro" id="IPR039505">
    <property type="entry name" value="DRC1/2_N"/>
</dbReference>
<dbReference type="PANTHER" id="PTHR21625">
    <property type="entry name" value="NYD-SP28 PROTEIN"/>
    <property type="match status" value="1"/>
</dbReference>
<keyword evidence="8" id="KW-1185">Reference proteome</keyword>
<sequence length="759" mass="90136">MDLLTINKKDSSVKDDEGPSVDSENRDERIQARRLRIKKKNELEEKKRIGSTGPAESEKKIELTKGRKQIQGSRARLVKLENDGLELVSNVRVAADAREHTRRSEEEEQSRLRKERLEQEAKSAAEKFEEIVKKWETAQSKEIPQELHEMLMDQKQLCDSMIEEKNKLINDFKQELKYKDDIYVKALKKYAEDIDLLIERMKDQTYNMRKFYMEELVNIENAFINERKDLLDKHRKEWDEKMEERKTKEIAFLEERFKRVERNENELNMLRVKDSEEYNEIKIKLENDLQIMEQRLQQMKATYQLNQEKLEYNFQVIQKRDEENTKTKAQQKRKITKLQDVLTSLKKKLAKQIKQYNDESQQLAEEYKRVTDMFNDMQTKSKHFLAVDLKKFHDIWIMNEEQCKILSNNLLEADRIIHEQQLGLEWTCPDISFMKNLGPINGSDQSKTGNDYINELFQTDDEMDEEDEAQREETSKSELDNESVSRQETFGLEKKSSKISKEGTQFKEESRDIILNLNKNSLRTIIMIICDEAGFLLEQKLVNLIEPLEKNEKSMVKLDSIFKALGVETENDVKLLAQYFISHRNYQELMKNKAFIERTKSEMENEGSKADENLTNRSKNDDKMTIPSDHIELIDPNEVVTALKTFLKFHHKHENHQKKLSKFRLENLDNRDDSADAEYWKKYENLISSKKEKLWDAMLYSLQKYHGVLNKRVQLIDENKALANQNMELRMLLAQYMQSNINQELEIPPTKILQMEYSK</sequence>
<gene>
    <name evidence="7" type="ORF">BpHYR1_046036</name>
</gene>
<feature type="coiled-coil region" evidence="3">
    <location>
        <begin position="243"/>
        <end position="373"/>
    </location>
</feature>
<name>A0A3M7P5T1_BRAPC</name>
<organism evidence="7 8">
    <name type="scientific">Brachionus plicatilis</name>
    <name type="common">Marine rotifer</name>
    <name type="synonym">Brachionus muelleri</name>
    <dbReference type="NCBI Taxonomy" id="10195"/>
    <lineage>
        <taxon>Eukaryota</taxon>
        <taxon>Metazoa</taxon>
        <taxon>Spiralia</taxon>
        <taxon>Gnathifera</taxon>
        <taxon>Rotifera</taxon>
        <taxon>Eurotatoria</taxon>
        <taxon>Monogononta</taxon>
        <taxon>Pseudotrocha</taxon>
        <taxon>Ploima</taxon>
        <taxon>Brachionidae</taxon>
        <taxon>Brachionus</taxon>
    </lineage>
</organism>
<dbReference type="GO" id="GO:0060285">
    <property type="term" value="P:cilium-dependent cell motility"/>
    <property type="evidence" value="ECO:0007669"/>
    <property type="project" value="TreeGrafter"/>
</dbReference>
<feature type="region of interest" description="Disordered" evidence="4">
    <location>
        <begin position="601"/>
        <end position="622"/>
    </location>
</feature>
<accession>A0A3M7P5T1</accession>
<dbReference type="STRING" id="10195.A0A3M7P5T1"/>
<feature type="region of interest" description="Disordered" evidence="4">
    <location>
        <begin position="1"/>
        <end position="29"/>
    </location>
</feature>
<dbReference type="OrthoDB" id="10260459at2759"/>
<comment type="caution">
    <text evidence="7">The sequence shown here is derived from an EMBL/GenBank/DDBJ whole genome shotgun (WGS) entry which is preliminary data.</text>
</comment>
<protein>
    <submittedName>
        <fullName evidence="7">Dynein regulatory complex 1</fullName>
    </submittedName>
</protein>
<dbReference type="AlphaFoldDB" id="A0A3M7P5T1"/>
<reference evidence="7 8" key="1">
    <citation type="journal article" date="2018" name="Sci. Rep.">
        <title>Genomic signatures of local adaptation to the degree of environmental predictability in rotifers.</title>
        <authorList>
            <person name="Franch-Gras L."/>
            <person name="Hahn C."/>
            <person name="Garcia-Roger E.M."/>
            <person name="Carmona M.J."/>
            <person name="Serra M."/>
            <person name="Gomez A."/>
        </authorList>
    </citation>
    <scope>NUCLEOTIDE SEQUENCE [LARGE SCALE GENOMIC DNA]</scope>
    <source>
        <strain evidence="7">HYR1</strain>
    </source>
</reference>
<evidence type="ECO:0000259" key="6">
    <source>
        <dbReference type="Pfam" id="PF14775"/>
    </source>
</evidence>
<feature type="compositionally biased region" description="Basic and acidic residues" evidence="4">
    <location>
        <begin position="471"/>
        <end position="496"/>
    </location>
</feature>
<dbReference type="GO" id="GO:0070286">
    <property type="term" value="P:axonemal dynein complex assembly"/>
    <property type="evidence" value="ECO:0007669"/>
    <property type="project" value="InterPro"/>
</dbReference>
<dbReference type="InterPro" id="IPR039750">
    <property type="entry name" value="DRC1/DRC2"/>
</dbReference>
<feature type="region of interest" description="Disordered" evidence="4">
    <location>
        <begin position="463"/>
        <end position="496"/>
    </location>
</feature>
<dbReference type="Proteomes" id="UP000276133">
    <property type="component" value="Unassembled WGS sequence"/>
</dbReference>
<dbReference type="Pfam" id="PF14775">
    <property type="entry name" value="NYD-SP28_assoc"/>
    <property type="match status" value="1"/>
</dbReference>
<comment type="similarity">
    <text evidence="1">Belongs to the DRC1 family.</text>
</comment>